<dbReference type="AlphaFoldDB" id="A0A0E9MS36"/>
<dbReference type="EMBL" id="BBWU01000048">
    <property type="protein sequence ID" value="GAO40359.1"/>
    <property type="molecule type" value="Genomic_DNA"/>
</dbReference>
<accession>A0A0E9MS36</accession>
<evidence type="ECO:0000256" key="2">
    <source>
        <dbReference type="ARBA" id="ARBA00012247"/>
    </source>
</evidence>
<reference evidence="8 9" key="1">
    <citation type="submission" date="2015-04" db="EMBL/GenBank/DDBJ databases">
        <title>Whole genome shotgun sequence of Sphingomonas changbaiensis NBRC 104936.</title>
        <authorList>
            <person name="Katano-Makiyama Y."/>
            <person name="Hosoyama A."/>
            <person name="Hashimoto M."/>
            <person name="Noguchi M."/>
            <person name="Tsuchikane K."/>
            <person name="Ohji S."/>
            <person name="Yamazoe A."/>
            <person name="Ichikawa N."/>
            <person name="Kimura A."/>
            <person name="Fujita N."/>
        </authorList>
    </citation>
    <scope>NUCLEOTIDE SEQUENCE [LARGE SCALE GENOMIC DNA]</scope>
    <source>
        <strain evidence="8 9">NBRC 104936</strain>
    </source>
</reference>
<dbReference type="Gene3D" id="3.20.20.190">
    <property type="entry name" value="Phosphatidylinositol (PI) phosphodiesterase"/>
    <property type="match status" value="1"/>
</dbReference>
<evidence type="ECO:0000256" key="4">
    <source>
        <dbReference type="ARBA" id="ARBA00022798"/>
    </source>
</evidence>
<organism evidence="8 9">
    <name type="scientific">Sphingomonas changbaiensis NBRC 104936</name>
    <dbReference type="NCBI Taxonomy" id="1219043"/>
    <lineage>
        <taxon>Bacteria</taxon>
        <taxon>Pseudomonadati</taxon>
        <taxon>Pseudomonadota</taxon>
        <taxon>Alphaproteobacteria</taxon>
        <taxon>Sphingomonadales</taxon>
        <taxon>Sphingomonadaceae</taxon>
        <taxon>Sphingomonas</taxon>
    </lineage>
</organism>
<protein>
    <recommendedName>
        <fullName evidence="2">glycerophosphodiester phosphodiesterase</fullName>
        <ecNumber evidence="2">3.1.4.46</ecNumber>
    </recommendedName>
</protein>
<sequence>MPFVIGHRGASGERPEHTLAAYALAFDQGADFVEPDVVPTKDGHLVARHENEISGTTDVADHPEFAVRRTTKTIAGHTLTGWFTEDFTLAELKTLRARERLPQLRPANTAYRDEPIVTLDELIAYARDRGRGVVAEIKHSSYFASIGLPIEQTLVATFARNGWTRRDDPVWIESFEVGNLKALRSATNLKLVQLLEEKGAPADGGAESYAAMTTPGGLRTIAGYADAIGPAKALIVPRDPDGRSLPPTSLVDDAHAAGLKVIPWTFRAENLFLPAELRTGPDPRTHGRGADELRMFASAGVDGLFTDFPGEAVKAFSPPF</sequence>
<dbReference type="GO" id="GO:0008889">
    <property type="term" value="F:glycerophosphodiester phosphodiesterase activity"/>
    <property type="evidence" value="ECO:0007669"/>
    <property type="project" value="UniProtKB-EC"/>
</dbReference>
<evidence type="ECO:0000313" key="8">
    <source>
        <dbReference type="EMBL" id="GAO40359.1"/>
    </source>
</evidence>
<dbReference type="GO" id="GO:0006071">
    <property type="term" value="P:glycerol metabolic process"/>
    <property type="evidence" value="ECO:0007669"/>
    <property type="project" value="UniProtKB-KW"/>
</dbReference>
<dbReference type="PANTHER" id="PTHR43620">
    <property type="entry name" value="GLYCEROPHOSPHORYL DIESTER PHOSPHODIESTERASE"/>
    <property type="match status" value="1"/>
</dbReference>
<evidence type="ECO:0000259" key="7">
    <source>
        <dbReference type="PROSITE" id="PS51704"/>
    </source>
</evidence>
<dbReference type="RefSeq" id="WP_046349155.1">
    <property type="nucleotide sequence ID" value="NZ_BBWU01000048.1"/>
</dbReference>
<dbReference type="STRING" id="1219043.SCH01S_48_00170"/>
<evidence type="ECO:0000256" key="3">
    <source>
        <dbReference type="ARBA" id="ARBA00022729"/>
    </source>
</evidence>
<evidence type="ECO:0000256" key="5">
    <source>
        <dbReference type="ARBA" id="ARBA00022801"/>
    </source>
</evidence>
<keyword evidence="4" id="KW-0319">Glycerol metabolism</keyword>
<name>A0A0E9MS36_9SPHN</name>
<keyword evidence="5" id="KW-0378">Hydrolase</keyword>
<feature type="domain" description="GP-PDE" evidence="7">
    <location>
        <begin position="2"/>
        <end position="316"/>
    </location>
</feature>
<comment type="caution">
    <text evidence="8">The sequence shown here is derived from an EMBL/GenBank/DDBJ whole genome shotgun (WGS) entry which is preliminary data.</text>
</comment>
<dbReference type="PROSITE" id="PS51704">
    <property type="entry name" value="GP_PDE"/>
    <property type="match status" value="1"/>
</dbReference>
<gene>
    <name evidence="8" type="primary">glpQ</name>
    <name evidence="8" type="ORF">SCH01S_48_00170</name>
</gene>
<evidence type="ECO:0000313" key="9">
    <source>
        <dbReference type="Proteomes" id="UP000033202"/>
    </source>
</evidence>
<keyword evidence="9" id="KW-1185">Reference proteome</keyword>
<evidence type="ECO:0000256" key="1">
    <source>
        <dbReference type="ARBA" id="ARBA00007277"/>
    </source>
</evidence>
<dbReference type="PANTHER" id="PTHR43620:SF7">
    <property type="entry name" value="GLYCEROPHOSPHODIESTER PHOSPHODIESTERASE GDPD5-RELATED"/>
    <property type="match status" value="1"/>
</dbReference>
<proteinExistence type="inferred from homology"/>
<dbReference type="GO" id="GO:0006629">
    <property type="term" value="P:lipid metabolic process"/>
    <property type="evidence" value="ECO:0007669"/>
    <property type="project" value="InterPro"/>
</dbReference>
<keyword evidence="3" id="KW-0732">Signal</keyword>
<dbReference type="Proteomes" id="UP000033202">
    <property type="component" value="Unassembled WGS sequence"/>
</dbReference>
<dbReference type="GO" id="GO:0042597">
    <property type="term" value="C:periplasmic space"/>
    <property type="evidence" value="ECO:0007669"/>
    <property type="project" value="TreeGrafter"/>
</dbReference>
<comment type="similarity">
    <text evidence="1">Belongs to the glycerophosphoryl diester phosphodiesterase family.</text>
</comment>
<dbReference type="InterPro" id="IPR017946">
    <property type="entry name" value="PLC-like_Pdiesterase_TIM-brl"/>
</dbReference>
<dbReference type="Pfam" id="PF03009">
    <property type="entry name" value="GDPD"/>
    <property type="match status" value="1"/>
</dbReference>
<dbReference type="EC" id="3.1.4.46" evidence="2"/>
<dbReference type="OrthoDB" id="9795622at2"/>
<evidence type="ECO:0000256" key="6">
    <source>
        <dbReference type="ARBA" id="ARBA00047512"/>
    </source>
</evidence>
<dbReference type="InterPro" id="IPR030395">
    <property type="entry name" value="GP_PDE_dom"/>
</dbReference>
<dbReference type="CDD" id="cd08602">
    <property type="entry name" value="GDPD_ScGlpQ1_like"/>
    <property type="match status" value="1"/>
</dbReference>
<dbReference type="SUPFAM" id="SSF51695">
    <property type="entry name" value="PLC-like phosphodiesterases"/>
    <property type="match status" value="1"/>
</dbReference>
<comment type="catalytic activity">
    <reaction evidence="6">
        <text>a sn-glycero-3-phosphodiester + H2O = an alcohol + sn-glycerol 3-phosphate + H(+)</text>
        <dbReference type="Rhea" id="RHEA:12969"/>
        <dbReference type="ChEBI" id="CHEBI:15377"/>
        <dbReference type="ChEBI" id="CHEBI:15378"/>
        <dbReference type="ChEBI" id="CHEBI:30879"/>
        <dbReference type="ChEBI" id="CHEBI:57597"/>
        <dbReference type="ChEBI" id="CHEBI:83408"/>
        <dbReference type="EC" id="3.1.4.46"/>
    </reaction>
</comment>